<dbReference type="AlphaFoldDB" id="A0A916DUF8"/>
<evidence type="ECO:0000313" key="3">
    <source>
        <dbReference type="Proteomes" id="UP001060919"/>
    </source>
</evidence>
<accession>A0A916DUF8</accession>
<feature type="transmembrane region" description="Helical" evidence="1">
    <location>
        <begin position="310"/>
        <end position="331"/>
    </location>
</feature>
<proteinExistence type="predicted"/>
<gene>
    <name evidence="2" type="ORF">AsAng_0040460</name>
</gene>
<organism evidence="2 3">
    <name type="scientific">Aureispira anguillae</name>
    <dbReference type="NCBI Taxonomy" id="2864201"/>
    <lineage>
        <taxon>Bacteria</taxon>
        <taxon>Pseudomonadati</taxon>
        <taxon>Bacteroidota</taxon>
        <taxon>Saprospiria</taxon>
        <taxon>Saprospirales</taxon>
        <taxon>Saprospiraceae</taxon>
        <taxon>Aureispira</taxon>
    </lineage>
</organism>
<keyword evidence="1" id="KW-0812">Transmembrane</keyword>
<feature type="transmembrane region" description="Helical" evidence="1">
    <location>
        <begin position="96"/>
        <end position="121"/>
    </location>
</feature>
<keyword evidence="1" id="KW-1133">Transmembrane helix</keyword>
<keyword evidence="1" id="KW-0472">Membrane</keyword>
<name>A0A916DUF8_9BACT</name>
<feature type="transmembrane region" description="Helical" evidence="1">
    <location>
        <begin position="343"/>
        <end position="365"/>
    </location>
</feature>
<reference evidence="2" key="1">
    <citation type="submission" date="2022-09" db="EMBL/GenBank/DDBJ databases">
        <title>Aureispira anguillicida sp. nov., isolated from Leptocephalus of Japanese eel Anguilla japonica.</title>
        <authorList>
            <person name="Yuasa K."/>
            <person name="Mekata T."/>
            <person name="Ikunari K."/>
        </authorList>
    </citation>
    <scope>NUCLEOTIDE SEQUENCE</scope>
    <source>
        <strain evidence="2">EL160426</strain>
    </source>
</reference>
<protein>
    <submittedName>
        <fullName evidence="2">Uncharacterized protein</fullName>
    </submittedName>
</protein>
<feature type="transmembrane region" description="Helical" evidence="1">
    <location>
        <begin position="133"/>
        <end position="150"/>
    </location>
</feature>
<dbReference type="EMBL" id="AP026867">
    <property type="protein sequence ID" value="BDS13311.1"/>
    <property type="molecule type" value="Genomic_DNA"/>
</dbReference>
<dbReference type="KEGG" id="aup:AsAng_0040460"/>
<keyword evidence="3" id="KW-1185">Reference proteome</keyword>
<dbReference type="PANTHER" id="PTHR47380">
    <property type="entry name" value="OS02G0533000 PROTEIN"/>
    <property type="match status" value="1"/>
</dbReference>
<evidence type="ECO:0000313" key="2">
    <source>
        <dbReference type="EMBL" id="BDS13311.1"/>
    </source>
</evidence>
<dbReference type="PANTHER" id="PTHR47380:SF4">
    <property type="entry name" value="OS02G0533000 PROTEIN"/>
    <property type="match status" value="1"/>
</dbReference>
<sequence length="482" mass="55408">MAFEDPKENLIVLEKYANQNSKSFTLEDAVSVTGMPIIETDEAIKNMMSKYDCKLKVTENGDLIYDFGTSLERRDKKPLSEYFADFLRLLWRGFQIAYKLLTSVFLVIYFVIFIVLLIGAAVSSEDGDGVGDLVAVMARLFISIFEWNTIMGYNNRYYRNDNYGYSYQHYQERPRILGKKKKPKDPRDEKSFVASIYDFIFGPPRVELDPLANNQEVATFLKEQKGLITTSEIQALAGWRREEAENFMTECLGMFDGKGDISDNGTLYGDFSQLIRSKDRTGEAPVIWYWDEYEPAYELTGNSGKRNAGIIAMNTFNLMMSLALVFGGWLGPLGLNLGFWGSFFLGGFPLIYSSLFFLIPMVRWLRLRPLRKKQRELNIRKRLMRIVFQTYDQGDKHVHEIPLSKLTEVANAQRKTEEKLKPQTVDRVMKDTLADLGGEAYLNDQNEIIYRFDLIAQELDAIDSLRATKKEDSDLGDIIFEA</sequence>
<evidence type="ECO:0000256" key="1">
    <source>
        <dbReference type="SAM" id="Phobius"/>
    </source>
</evidence>
<dbReference type="Proteomes" id="UP001060919">
    <property type="component" value="Chromosome"/>
</dbReference>
<dbReference type="RefSeq" id="WP_264788594.1">
    <property type="nucleotide sequence ID" value="NZ_AP026867.1"/>
</dbReference>
<dbReference type="InterPro" id="IPR044200">
    <property type="entry name" value="At5g03900-like"/>
</dbReference>